<dbReference type="AlphaFoldDB" id="A0A4Y7QKV5"/>
<dbReference type="VEuPathDB" id="FungiDB:BD410DRAFT_761047"/>
<sequence length="209" mass="23079">MNKLRKRSSSKTTASTSSIPISISPSSSPSVSRTLSIALKEPAHLNHPTKPIRPLPAIVQPRSPGETYWAVRALTAETLLAARREHYTELHELSRSEDVRRARELAAAKAASDVWHSKLEKIICSLLVTIISFSLAVTYLSISNSSRHPPQISRWSLPSHFTIPILSPFTSVTEHESSVVGFRVMAVGVVVLGLLAYALIRHWMSTARR</sequence>
<feature type="region of interest" description="Disordered" evidence="1">
    <location>
        <begin position="1"/>
        <end position="30"/>
    </location>
</feature>
<dbReference type="Proteomes" id="UP000294933">
    <property type="component" value="Unassembled WGS sequence"/>
</dbReference>
<dbReference type="OrthoDB" id="3265172at2759"/>
<evidence type="ECO:0000256" key="1">
    <source>
        <dbReference type="SAM" id="MobiDB-lite"/>
    </source>
</evidence>
<organism evidence="3 4">
    <name type="scientific">Rickenella mellea</name>
    <dbReference type="NCBI Taxonomy" id="50990"/>
    <lineage>
        <taxon>Eukaryota</taxon>
        <taxon>Fungi</taxon>
        <taxon>Dikarya</taxon>
        <taxon>Basidiomycota</taxon>
        <taxon>Agaricomycotina</taxon>
        <taxon>Agaricomycetes</taxon>
        <taxon>Hymenochaetales</taxon>
        <taxon>Rickenellaceae</taxon>
        <taxon>Rickenella</taxon>
    </lineage>
</organism>
<feature type="compositionally biased region" description="Low complexity" evidence="1">
    <location>
        <begin position="10"/>
        <end position="30"/>
    </location>
</feature>
<accession>A0A4Y7QKV5</accession>
<feature type="transmembrane region" description="Helical" evidence="2">
    <location>
        <begin position="180"/>
        <end position="200"/>
    </location>
</feature>
<reference evidence="3 4" key="1">
    <citation type="submission" date="2018-06" db="EMBL/GenBank/DDBJ databases">
        <title>A transcriptomic atlas of mushroom development highlights an independent origin of complex multicellularity.</title>
        <authorList>
            <consortium name="DOE Joint Genome Institute"/>
            <person name="Krizsan K."/>
            <person name="Almasi E."/>
            <person name="Merenyi Z."/>
            <person name="Sahu N."/>
            <person name="Viragh M."/>
            <person name="Koszo T."/>
            <person name="Mondo S."/>
            <person name="Kiss B."/>
            <person name="Balint B."/>
            <person name="Kues U."/>
            <person name="Barry K."/>
            <person name="Hegedus J.C."/>
            <person name="Henrissat B."/>
            <person name="Johnson J."/>
            <person name="Lipzen A."/>
            <person name="Ohm R."/>
            <person name="Nagy I."/>
            <person name="Pangilinan J."/>
            <person name="Yan J."/>
            <person name="Xiong Y."/>
            <person name="Grigoriev I.V."/>
            <person name="Hibbett D.S."/>
            <person name="Nagy L.G."/>
        </authorList>
    </citation>
    <scope>NUCLEOTIDE SEQUENCE [LARGE SCALE GENOMIC DNA]</scope>
    <source>
        <strain evidence="3 4">SZMC22713</strain>
    </source>
</reference>
<protein>
    <submittedName>
        <fullName evidence="3">Uncharacterized protein</fullName>
    </submittedName>
</protein>
<evidence type="ECO:0000313" key="4">
    <source>
        <dbReference type="Proteomes" id="UP000294933"/>
    </source>
</evidence>
<keyword evidence="4" id="KW-1185">Reference proteome</keyword>
<gene>
    <name evidence="3" type="ORF">BD410DRAFT_761047</name>
</gene>
<evidence type="ECO:0000256" key="2">
    <source>
        <dbReference type="SAM" id="Phobius"/>
    </source>
</evidence>
<keyword evidence="2" id="KW-0812">Transmembrane</keyword>
<proteinExistence type="predicted"/>
<feature type="transmembrane region" description="Helical" evidence="2">
    <location>
        <begin position="122"/>
        <end position="142"/>
    </location>
</feature>
<keyword evidence="2" id="KW-1133">Transmembrane helix</keyword>
<dbReference type="EMBL" id="ML170158">
    <property type="protein sequence ID" value="TDL27851.1"/>
    <property type="molecule type" value="Genomic_DNA"/>
</dbReference>
<name>A0A4Y7QKV5_9AGAM</name>
<keyword evidence="2" id="KW-0472">Membrane</keyword>
<evidence type="ECO:0000313" key="3">
    <source>
        <dbReference type="EMBL" id="TDL27851.1"/>
    </source>
</evidence>